<dbReference type="Pfam" id="PF18780">
    <property type="entry name" value="HNH_repeat"/>
    <property type="match status" value="1"/>
</dbReference>
<organism evidence="2">
    <name type="scientific">uncultured Solirubrobacteraceae bacterium</name>
    <dbReference type="NCBI Taxonomy" id="1162706"/>
    <lineage>
        <taxon>Bacteria</taxon>
        <taxon>Bacillati</taxon>
        <taxon>Actinomycetota</taxon>
        <taxon>Thermoleophilia</taxon>
        <taxon>Solirubrobacterales</taxon>
        <taxon>Solirubrobacteraceae</taxon>
        <taxon>environmental samples</taxon>
    </lineage>
</organism>
<sequence>MATTSSAHIADEGTGATTTSLTRDKVIERLRRWAALYGEAPGTADWNPSVARWRAQEWRVPRYRLGDPETGEPWPSTTAAKRRFGGSWDAAIRAAGLEPARSGPRRRAPGDPVGRP</sequence>
<gene>
    <name evidence="2" type="ORF">AVDCRST_MAG13-3457</name>
</gene>
<dbReference type="EMBL" id="CADCVO010000545">
    <property type="protein sequence ID" value="CAA9522379.1"/>
    <property type="molecule type" value="Genomic_DNA"/>
</dbReference>
<reference evidence="2" key="1">
    <citation type="submission" date="2020-02" db="EMBL/GenBank/DDBJ databases">
        <authorList>
            <person name="Meier V. D."/>
        </authorList>
    </citation>
    <scope>NUCLEOTIDE SEQUENCE</scope>
    <source>
        <strain evidence="2">AVDCRST_MAG13</strain>
    </source>
</reference>
<dbReference type="AlphaFoldDB" id="A0A6J4TH38"/>
<accession>A0A6J4TH38</accession>
<proteinExistence type="predicted"/>
<feature type="non-terminal residue" evidence="2">
    <location>
        <position position="116"/>
    </location>
</feature>
<dbReference type="InterPro" id="IPR041025">
    <property type="entry name" value="HNH_repeat"/>
</dbReference>
<feature type="region of interest" description="Disordered" evidence="1">
    <location>
        <begin position="94"/>
        <end position="116"/>
    </location>
</feature>
<protein>
    <submittedName>
        <fullName evidence="2">Uncharacterized protein</fullName>
    </submittedName>
</protein>
<name>A0A6J4TH38_9ACTN</name>
<evidence type="ECO:0000313" key="2">
    <source>
        <dbReference type="EMBL" id="CAA9522379.1"/>
    </source>
</evidence>
<evidence type="ECO:0000256" key="1">
    <source>
        <dbReference type="SAM" id="MobiDB-lite"/>
    </source>
</evidence>
<feature type="region of interest" description="Disordered" evidence="1">
    <location>
        <begin position="1"/>
        <end position="23"/>
    </location>
</feature>